<keyword evidence="3" id="KW-1185">Reference proteome</keyword>
<organism evidence="2 3">
    <name type="scientific">Desulfurococcus mucosus (strain ATCC 35584 / DSM 2162 / JCM 9187 / O7/1)</name>
    <dbReference type="NCBI Taxonomy" id="765177"/>
    <lineage>
        <taxon>Archaea</taxon>
        <taxon>Thermoproteota</taxon>
        <taxon>Thermoprotei</taxon>
        <taxon>Desulfurococcales</taxon>
        <taxon>Desulfurococcaceae</taxon>
        <taxon>Desulfurococcus</taxon>
    </lineage>
</organism>
<sequence>MRGLQPFVNEGLFPSRDNQMGGSLTTPTAPQMTDVNPNKCGEPMNRPKGTPALKGGEEVR</sequence>
<dbReference type="EMBL" id="CP002363">
    <property type="protein sequence ID" value="ADV64320.1"/>
    <property type="molecule type" value="Genomic_DNA"/>
</dbReference>
<feature type="compositionally biased region" description="Polar residues" evidence="1">
    <location>
        <begin position="16"/>
        <end position="36"/>
    </location>
</feature>
<dbReference type="Proteomes" id="UP000001068">
    <property type="component" value="Chromosome"/>
</dbReference>
<dbReference type="STRING" id="765177.Desmu_0001"/>
<evidence type="ECO:0000256" key="1">
    <source>
        <dbReference type="SAM" id="MobiDB-lite"/>
    </source>
</evidence>
<reference evidence="2 3" key="2">
    <citation type="journal article" date="2011" name="Stand. Genomic Sci.">
        <title>Complete genome sequence of Desulfurococcus mucosus type strain (O7/1).</title>
        <authorList>
            <person name="Wirth R."/>
            <person name="Chertkov O."/>
            <person name="Held B."/>
            <person name="Lapidus A."/>
            <person name="Nolan M."/>
            <person name="Lucas S."/>
            <person name="Hammon N."/>
            <person name="Deshpande S."/>
            <person name="Cheng J.F."/>
            <person name="Tapia R."/>
            <person name="Han C."/>
            <person name="Goodwin L."/>
            <person name="Pitluck S."/>
            <person name="Liolios K."/>
            <person name="Ioanna P."/>
            <person name="Ivanova N."/>
            <person name="Mavromatis K."/>
            <person name="Mikhailova N."/>
            <person name="Pati A."/>
            <person name="Chen A."/>
            <person name="Palaniappan K."/>
            <person name="Land M."/>
            <person name="Hauser L."/>
            <person name="Chang Y.J."/>
            <person name="Jeffries C.D."/>
            <person name="Bilek Y."/>
            <person name="Hader T."/>
            <person name="Rohde M."/>
            <person name="Spring S."/>
            <person name="Sikorski J."/>
            <person name="Goker M."/>
            <person name="Woyke T."/>
            <person name="Bristow J."/>
            <person name="Eisen J.A."/>
            <person name="Markowitz V."/>
            <person name="Hugenholtz P."/>
            <person name="Kyrpides N.C."/>
            <person name="Klenk H.P."/>
        </authorList>
    </citation>
    <scope>NUCLEOTIDE SEQUENCE [LARGE SCALE GENOMIC DNA]</scope>
    <source>
        <strain evidence="3">ATCC 35584 / DSM 2162 / JCM 9187 / O7/1</strain>
    </source>
</reference>
<reference evidence="3" key="1">
    <citation type="submission" date="2010-11" db="EMBL/GenBank/DDBJ databases">
        <title>The complete genome of Desulfurococcus mucosus DSM 2162.</title>
        <authorList>
            <consortium name="US DOE Joint Genome Institute (JGI-PGF)"/>
            <person name="Lucas S."/>
            <person name="Copeland A."/>
            <person name="Lapidus A."/>
            <person name="Bruce D."/>
            <person name="Goodwin L."/>
            <person name="Pitluck S."/>
            <person name="Kyrpides N."/>
            <person name="Mavromatis K."/>
            <person name="Pagani I."/>
            <person name="Ivanova N."/>
            <person name="Ovchinnikova G."/>
            <person name="Chertkov O."/>
            <person name="Held B."/>
            <person name="Brettin T."/>
            <person name="Detter J.C."/>
            <person name="Tapia R."/>
            <person name="Han C."/>
            <person name="Land M."/>
            <person name="Hauser L."/>
            <person name="Markowitz V."/>
            <person name="Cheng J.-F."/>
            <person name="Hugenholtz P."/>
            <person name="Woyke T."/>
            <person name="Wu D."/>
            <person name="Wirth R."/>
            <person name="Bilek Y."/>
            <person name="Hader T."/>
            <person name="Klenk H.-P."/>
            <person name="Eisen J.A."/>
        </authorList>
    </citation>
    <scope>NUCLEOTIDE SEQUENCE [LARGE SCALE GENOMIC DNA]</scope>
    <source>
        <strain evidence="3">ATCC 35584 / DSM 2162 / JCM 9187 / O7/1</strain>
    </source>
</reference>
<name>E8RA42_DESM0</name>
<evidence type="ECO:0000313" key="3">
    <source>
        <dbReference type="Proteomes" id="UP000001068"/>
    </source>
</evidence>
<accession>E8RA42</accession>
<feature type="region of interest" description="Disordered" evidence="1">
    <location>
        <begin position="1"/>
        <end position="60"/>
    </location>
</feature>
<dbReference type="AlphaFoldDB" id="E8RA42"/>
<proteinExistence type="predicted"/>
<gene>
    <name evidence="2" type="ordered locus">Desmu_0001</name>
</gene>
<protein>
    <submittedName>
        <fullName evidence="2">Uncharacterized protein</fullName>
    </submittedName>
</protein>
<dbReference type="KEGG" id="dmu:Desmu_0001"/>
<dbReference type="HOGENOM" id="CLU_2930048_0_0_2"/>
<evidence type="ECO:0000313" key="2">
    <source>
        <dbReference type="EMBL" id="ADV64320.1"/>
    </source>
</evidence>